<name>A0AAE8XCE8_9CAUD</name>
<accession>A0AAE8XCE8</accession>
<keyword evidence="3" id="KW-1185">Reference proteome</keyword>
<evidence type="ECO:0000256" key="1">
    <source>
        <dbReference type="SAM" id="Phobius"/>
    </source>
</evidence>
<proteinExistence type="predicted"/>
<dbReference type="EMBL" id="OK040171">
    <property type="protein sequence ID" value="UAV84639.1"/>
    <property type="molecule type" value="Genomic_DNA"/>
</dbReference>
<evidence type="ECO:0000313" key="2">
    <source>
        <dbReference type="EMBL" id="UAV84639.1"/>
    </source>
</evidence>
<organism evidence="2 3">
    <name type="scientific">Pseudomonas phage PHB09</name>
    <dbReference type="NCBI Taxonomy" id="2867265"/>
    <lineage>
        <taxon>Viruses</taxon>
        <taxon>Duplodnaviria</taxon>
        <taxon>Heunggongvirae</taxon>
        <taxon>Uroviricota</taxon>
        <taxon>Caudoviricetes</taxon>
        <taxon>Vandenendeviridae</taxon>
        <taxon>Gorskivirinae</taxon>
        <taxon>Dilongvirus</taxon>
        <taxon>Dilongvirus PHB09</taxon>
    </lineage>
</organism>
<feature type="transmembrane region" description="Helical" evidence="1">
    <location>
        <begin position="23"/>
        <end position="40"/>
    </location>
</feature>
<evidence type="ECO:0000313" key="3">
    <source>
        <dbReference type="Proteomes" id="UP000827914"/>
    </source>
</evidence>
<keyword evidence="1" id="KW-1133">Transmembrane helix</keyword>
<sequence>MDKSRVGNGFILSGISGLMCPPFWLPMMIVGFIVGFLFPIF</sequence>
<dbReference type="Proteomes" id="UP000827914">
    <property type="component" value="Segment"/>
</dbReference>
<keyword evidence="1" id="KW-0812">Transmembrane</keyword>
<keyword evidence="1" id="KW-0472">Membrane</keyword>
<reference evidence="2" key="1">
    <citation type="submission" date="2021-09" db="EMBL/GenBank/DDBJ databases">
        <authorList>
            <person name="Liu Y."/>
        </authorList>
    </citation>
    <scope>NUCLEOTIDE SEQUENCE</scope>
</reference>
<protein>
    <submittedName>
        <fullName evidence="2">Uncharacterized protein</fullName>
    </submittedName>
</protein>
<gene>
    <name evidence="2" type="ORF">PHB09_144</name>
</gene>